<sequence length="50" mass="4907">MCSRHGAAGGNAAGDEGAVAKVSCAISRIAGLRAATCPRVVDIALVLLRG</sequence>
<proteinExistence type="predicted"/>
<accession>A0AAD9YFY6</accession>
<evidence type="ECO:0000313" key="2">
    <source>
        <dbReference type="Proteomes" id="UP001281614"/>
    </source>
</evidence>
<dbReference type="AlphaFoldDB" id="A0AAD9YFY6"/>
<comment type="caution">
    <text evidence="1">The sequence shown here is derived from an EMBL/GenBank/DDBJ whole genome shotgun (WGS) entry which is preliminary data.</text>
</comment>
<dbReference type="EMBL" id="VYYT01000157">
    <property type="protein sequence ID" value="KAK2761875.1"/>
    <property type="molecule type" value="Genomic_DNA"/>
</dbReference>
<organism evidence="1 2">
    <name type="scientific">Colletotrichum kahawae</name>
    <name type="common">Coffee berry disease fungus</name>
    <dbReference type="NCBI Taxonomy" id="34407"/>
    <lineage>
        <taxon>Eukaryota</taxon>
        <taxon>Fungi</taxon>
        <taxon>Dikarya</taxon>
        <taxon>Ascomycota</taxon>
        <taxon>Pezizomycotina</taxon>
        <taxon>Sordariomycetes</taxon>
        <taxon>Hypocreomycetidae</taxon>
        <taxon>Glomerellales</taxon>
        <taxon>Glomerellaceae</taxon>
        <taxon>Colletotrichum</taxon>
        <taxon>Colletotrichum gloeosporioides species complex</taxon>
    </lineage>
</organism>
<reference evidence="1" key="1">
    <citation type="submission" date="2023-02" db="EMBL/GenBank/DDBJ databases">
        <title>Colletotrichum kahawae CIFC_Que2 genome sequencing and assembly.</title>
        <authorList>
            <person name="Baroncelli R."/>
        </authorList>
    </citation>
    <scope>NUCLEOTIDE SEQUENCE</scope>
    <source>
        <strain evidence="1">CIFC_Que2</strain>
    </source>
</reference>
<keyword evidence="2" id="KW-1185">Reference proteome</keyword>
<protein>
    <submittedName>
        <fullName evidence="1">WD repeat domain-containing protein</fullName>
    </submittedName>
</protein>
<dbReference type="Proteomes" id="UP001281614">
    <property type="component" value="Unassembled WGS sequence"/>
</dbReference>
<gene>
    <name evidence="1" type="ORF">CKAH01_05105</name>
</gene>
<evidence type="ECO:0000313" key="1">
    <source>
        <dbReference type="EMBL" id="KAK2761875.1"/>
    </source>
</evidence>
<name>A0AAD9YFY6_COLKA</name>